<evidence type="ECO:0000256" key="1">
    <source>
        <dbReference type="ARBA" id="ARBA00004123"/>
    </source>
</evidence>
<reference evidence="12" key="1">
    <citation type="thesis" date="2020" institute="ProQuest LLC" country="789 East Eisenhower Parkway, Ann Arbor, MI, USA">
        <title>Comparative Genomics and Chromosome Evolution.</title>
        <authorList>
            <person name="Mudd A.B."/>
        </authorList>
    </citation>
    <scope>NUCLEOTIDE SEQUENCE</scope>
    <source>
        <strain evidence="12">Female2</strain>
        <tissue evidence="12">Blood</tissue>
    </source>
</reference>
<gene>
    <name evidence="12" type="ORF">GDO86_015932</name>
</gene>
<sequence length="493" mass="56327">MDRAKQNNYGRWTLSSSDDDAGDDGIPSTSFSSPNRDTQSQYPCSNARKESLKRKAHPVKFDEMSKKELTPAKKVKSDETLGWGLSSSDEETKSVQNNQKRIKNKDESSRQIEASEKDQNMIKKNLTLENYKTQSNSEHVWDLLQAGEPFRLYLTKVTGIKPKYNSGALHIKDILSPIFGTLVSSAQFNYCIDIKWLVKQYPEEFRAKPLLIVHGEKRESKAKLHEDAHPYEHVRLCQAKLDIAYGTHHTKMMLLLYKEGLRVVIHTSNLIHEDWNQKTQGIWLSPLYPRLSEGTSVSVGESTTNFRSDLIAYLNSYNSPSLREWMDIIKQHDLSETSVYLVGSTPGRYQGNDKEKWGHFRLRKLLSDTTTEVPGQEAWPVIGQFSSIGSMGVDKTKWLSSEFSESLKTLGKGIRSLRTVQTPLHLIYPSVDNVRTSLEGYPAGGSLPYSIQTAQKQMWLHSFFHKWKAETSGRSRAMPHIKTYMRLSQNFNR</sequence>
<proteinExistence type="inferred from homology"/>
<dbReference type="Pfam" id="PF06087">
    <property type="entry name" value="Tyr-DNA_phospho"/>
    <property type="match status" value="1"/>
</dbReference>
<feature type="active site" description="Nucleophile" evidence="9">
    <location>
        <position position="249"/>
    </location>
</feature>
<keyword evidence="8" id="KW-0539">Nucleus</keyword>
<comment type="caution">
    <text evidence="12">The sequence shown here is derived from an EMBL/GenBank/DDBJ whole genome shotgun (WGS) entry which is preliminary data.</text>
</comment>
<dbReference type="CDD" id="cd09193">
    <property type="entry name" value="PLDc_mTdp1_1"/>
    <property type="match status" value="1"/>
</dbReference>
<dbReference type="OrthoDB" id="47785at2759"/>
<feature type="binding site" evidence="10">
    <location>
        <position position="482"/>
    </location>
    <ligand>
        <name>substrate</name>
    </ligand>
</feature>
<keyword evidence="7" id="KW-0234">DNA repair</keyword>
<dbReference type="GO" id="GO:0004527">
    <property type="term" value="F:exonuclease activity"/>
    <property type="evidence" value="ECO:0007669"/>
    <property type="project" value="UniProtKB-KW"/>
</dbReference>
<evidence type="ECO:0000256" key="8">
    <source>
        <dbReference type="ARBA" id="ARBA00023242"/>
    </source>
</evidence>
<evidence type="ECO:0000256" key="6">
    <source>
        <dbReference type="ARBA" id="ARBA00022839"/>
    </source>
</evidence>
<comment type="similarity">
    <text evidence="2">Belongs to the tyrosyl-DNA phosphodiesterase family.</text>
</comment>
<dbReference type="GO" id="GO:0003690">
    <property type="term" value="F:double-stranded DNA binding"/>
    <property type="evidence" value="ECO:0007669"/>
    <property type="project" value="TreeGrafter"/>
</dbReference>
<feature type="region of interest" description="Disordered" evidence="11">
    <location>
        <begin position="1"/>
        <end position="118"/>
    </location>
</feature>
<dbReference type="Gene3D" id="3.30.870.10">
    <property type="entry name" value="Endonuclease Chain A"/>
    <property type="match status" value="2"/>
</dbReference>
<dbReference type="GO" id="GO:0017005">
    <property type="term" value="F:3'-tyrosyl-DNA phosphodiesterase activity"/>
    <property type="evidence" value="ECO:0007669"/>
    <property type="project" value="TreeGrafter"/>
</dbReference>
<organism evidence="12 13">
    <name type="scientific">Hymenochirus boettgeri</name>
    <name type="common">Congo dwarf clawed frog</name>
    <dbReference type="NCBI Taxonomy" id="247094"/>
    <lineage>
        <taxon>Eukaryota</taxon>
        <taxon>Metazoa</taxon>
        <taxon>Chordata</taxon>
        <taxon>Craniata</taxon>
        <taxon>Vertebrata</taxon>
        <taxon>Euteleostomi</taxon>
        <taxon>Amphibia</taxon>
        <taxon>Batrachia</taxon>
        <taxon>Anura</taxon>
        <taxon>Pipoidea</taxon>
        <taxon>Pipidae</taxon>
        <taxon>Pipinae</taxon>
        <taxon>Hymenochirus</taxon>
    </lineage>
</organism>
<comment type="subcellular location">
    <subcellularLocation>
        <location evidence="1">Nucleus</location>
    </subcellularLocation>
</comment>
<evidence type="ECO:0000256" key="2">
    <source>
        <dbReference type="ARBA" id="ARBA00010205"/>
    </source>
</evidence>
<feature type="compositionally biased region" description="Polar residues" evidence="11">
    <location>
        <begin position="1"/>
        <end position="14"/>
    </location>
</feature>
<evidence type="ECO:0000256" key="7">
    <source>
        <dbReference type="ARBA" id="ARBA00023204"/>
    </source>
</evidence>
<dbReference type="PANTHER" id="PTHR12415:SF0">
    <property type="entry name" value="TYROSYL-DNA PHOSPHODIESTERASE 1"/>
    <property type="match status" value="1"/>
</dbReference>
<feature type="compositionally biased region" description="Basic and acidic residues" evidence="11">
    <location>
        <begin position="59"/>
        <end position="79"/>
    </location>
</feature>
<evidence type="ECO:0000313" key="12">
    <source>
        <dbReference type="EMBL" id="KAG8449061.1"/>
    </source>
</evidence>
<dbReference type="PANTHER" id="PTHR12415">
    <property type="entry name" value="TYROSYL-DNA PHOSPHODIESTERASE 1"/>
    <property type="match status" value="1"/>
</dbReference>
<dbReference type="FunFam" id="3.30.870.10:FF:000012">
    <property type="entry name" value="Tyrosyl-DNA phosphodiesterase 1"/>
    <property type="match status" value="1"/>
</dbReference>
<keyword evidence="4" id="KW-0227">DNA damage</keyword>
<feature type="compositionally biased region" description="Polar residues" evidence="11">
    <location>
        <begin position="27"/>
        <end position="44"/>
    </location>
</feature>
<dbReference type="Proteomes" id="UP000812440">
    <property type="component" value="Chromosome 8_10"/>
</dbReference>
<evidence type="ECO:0000256" key="11">
    <source>
        <dbReference type="SAM" id="MobiDB-lite"/>
    </source>
</evidence>
<feature type="compositionally biased region" description="Basic and acidic residues" evidence="11">
    <location>
        <begin position="104"/>
        <end position="118"/>
    </location>
</feature>
<dbReference type="GO" id="GO:0005634">
    <property type="term" value="C:nucleus"/>
    <property type="evidence" value="ECO:0007669"/>
    <property type="project" value="UniProtKB-SubCell"/>
</dbReference>
<evidence type="ECO:0008006" key="14">
    <source>
        <dbReference type="Google" id="ProtNLM"/>
    </source>
</evidence>
<feature type="binding site" evidence="10">
    <location>
        <position position="251"/>
    </location>
    <ligand>
        <name>substrate</name>
    </ligand>
</feature>
<evidence type="ECO:0000256" key="4">
    <source>
        <dbReference type="ARBA" id="ARBA00022763"/>
    </source>
</evidence>
<dbReference type="InterPro" id="IPR010347">
    <property type="entry name" value="Tdp1"/>
</dbReference>
<evidence type="ECO:0000256" key="10">
    <source>
        <dbReference type="PIRSR" id="PIRSR610347-2"/>
    </source>
</evidence>
<keyword evidence="13" id="KW-1185">Reference proteome</keyword>
<feature type="active site" description="Proton donor/acceptor" evidence="9">
    <location>
        <position position="480"/>
    </location>
</feature>
<accession>A0A8T2K344</accession>
<evidence type="ECO:0000256" key="3">
    <source>
        <dbReference type="ARBA" id="ARBA00022722"/>
    </source>
</evidence>
<dbReference type="SUPFAM" id="SSF56024">
    <property type="entry name" value="Phospholipase D/nuclease"/>
    <property type="match status" value="2"/>
</dbReference>
<keyword evidence="5" id="KW-0378">Hydrolase</keyword>
<dbReference type="GO" id="GO:0003697">
    <property type="term" value="F:single-stranded DNA binding"/>
    <property type="evidence" value="ECO:0007669"/>
    <property type="project" value="TreeGrafter"/>
</dbReference>
<name>A0A8T2K344_9PIPI</name>
<dbReference type="GO" id="GO:0006281">
    <property type="term" value="P:DNA repair"/>
    <property type="evidence" value="ECO:0007669"/>
    <property type="project" value="UniProtKB-KW"/>
</dbReference>
<keyword evidence="3" id="KW-0540">Nuclease</keyword>
<evidence type="ECO:0000256" key="9">
    <source>
        <dbReference type="PIRSR" id="PIRSR610347-1"/>
    </source>
</evidence>
<evidence type="ECO:0000313" key="13">
    <source>
        <dbReference type="Proteomes" id="UP000812440"/>
    </source>
</evidence>
<dbReference type="EMBL" id="JAACNH010000003">
    <property type="protein sequence ID" value="KAG8449061.1"/>
    <property type="molecule type" value="Genomic_DNA"/>
</dbReference>
<dbReference type="AlphaFoldDB" id="A0A8T2K344"/>
<protein>
    <recommendedName>
        <fullName evidence="14">Tyrosyl-DNA phosphodiesterase 1</fullName>
    </recommendedName>
</protein>
<keyword evidence="6" id="KW-0269">Exonuclease</keyword>
<evidence type="ECO:0000256" key="5">
    <source>
        <dbReference type="ARBA" id="ARBA00022801"/>
    </source>
</evidence>